<dbReference type="EMBL" id="JARKIE010001279">
    <property type="protein sequence ID" value="KAJ7603602.1"/>
    <property type="molecule type" value="Genomic_DNA"/>
</dbReference>
<reference evidence="1" key="1">
    <citation type="submission" date="2023-03" db="EMBL/GenBank/DDBJ databases">
        <title>Massive genome expansion in bonnet fungi (Mycena s.s.) driven by repeated elements and novel gene families across ecological guilds.</title>
        <authorList>
            <consortium name="Lawrence Berkeley National Laboratory"/>
            <person name="Harder C.B."/>
            <person name="Miyauchi S."/>
            <person name="Viragh M."/>
            <person name="Kuo A."/>
            <person name="Thoen E."/>
            <person name="Andreopoulos B."/>
            <person name="Lu D."/>
            <person name="Skrede I."/>
            <person name="Drula E."/>
            <person name="Henrissat B."/>
            <person name="Morin E."/>
            <person name="Kohler A."/>
            <person name="Barry K."/>
            <person name="LaButti K."/>
            <person name="Morin E."/>
            <person name="Salamov A."/>
            <person name="Lipzen A."/>
            <person name="Mereny Z."/>
            <person name="Hegedus B."/>
            <person name="Baldrian P."/>
            <person name="Stursova M."/>
            <person name="Weitz H."/>
            <person name="Taylor A."/>
            <person name="Grigoriev I.V."/>
            <person name="Nagy L.G."/>
            <person name="Martin F."/>
            <person name="Kauserud H."/>
        </authorList>
    </citation>
    <scope>NUCLEOTIDE SEQUENCE</scope>
    <source>
        <strain evidence="1">CBHHK067</strain>
    </source>
</reference>
<name>A0AAD7AXQ4_MYCRO</name>
<organism evidence="1 2">
    <name type="scientific">Mycena rosella</name>
    <name type="common">Pink bonnet</name>
    <name type="synonym">Agaricus rosellus</name>
    <dbReference type="NCBI Taxonomy" id="1033263"/>
    <lineage>
        <taxon>Eukaryota</taxon>
        <taxon>Fungi</taxon>
        <taxon>Dikarya</taxon>
        <taxon>Basidiomycota</taxon>
        <taxon>Agaricomycotina</taxon>
        <taxon>Agaricomycetes</taxon>
        <taxon>Agaricomycetidae</taxon>
        <taxon>Agaricales</taxon>
        <taxon>Marasmiineae</taxon>
        <taxon>Mycenaceae</taxon>
        <taxon>Mycena</taxon>
    </lineage>
</organism>
<protein>
    <recommendedName>
        <fullName evidence="3">Reverse transcriptase</fullName>
    </recommendedName>
</protein>
<evidence type="ECO:0000313" key="2">
    <source>
        <dbReference type="Proteomes" id="UP001221757"/>
    </source>
</evidence>
<evidence type="ECO:0008006" key="3">
    <source>
        <dbReference type="Google" id="ProtNLM"/>
    </source>
</evidence>
<keyword evidence="2" id="KW-1185">Reference proteome</keyword>
<dbReference type="Proteomes" id="UP001221757">
    <property type="component" value="Unassembled WGS sequence"/>
</dbReference>
<accession>A0AAD7AXQ4</accession>
<evidence type="ECO:0000313" key="1">
    <source>
        <dbReference type="EMBL" id="KAJ7603602.1"/>
    </source>
</evidence>
<dbReference type="AlphaFoldDB" id="A0AAD7AXQ4"/>
<gene>
    <name evidence="1" type="ORF">B0H17DRAFT_1222428</name>
</gene>
<comment type="caution">
    <text evidence="1">The sequence shown here is derived from an EMBL/GenBank/DDBJ whole genome shotgun (WGS) entry which is preliminary data.</text>
</comment>
<sequence>MNYGNLAQDGVDEFRRIMVGSWWEEASAAGHSYAALHPDENNVVPVAGDEACRRQFSVHTARHPRAAARRIVPALPTGNPCHTIIPCAGRPRRPSNAVSEMYDDLSRPRCSILTQLRTAHIGLNAFLYRFHLAPSPGCSLCSVPETVSHYLLACPGYQRQHLVLIARLGTARLSLRRLISVKADPHSVLAFVRDTGRFPRYVL</sequence>
<proteinExistence type="predicted"/>